<sequence length="361" mass="41143">MSFFPDKEELRPQAVEILAAQAAAAGLIYVSGNEPGIRRLASGDGFRYVGPDEKPLSDKDELERIARLAIPPAYTDVWICPHPLGHLQATGLDVRSRKQYRYHSDWRAVRDSIKFDRMVEFGEALPQLRERVHLDLKKRGLPQKKVVAAIVKLLDTTQVRIGNLSYARDNHSFGLTTLRKRHLAFINPKRALLKFRGKSGVEHEVTIGDRRIVSIIRTCQELRGQRLFQYLDESGKRRSVEAEQVNAYLHEVMEAEFTAKDFRTWSGTLRAFEIMLNTPLPEFPTKRALKASIVAAIRQVAEDLRNTPAVCRKSYINPVVFSAWQKGDLHRCMQELDEAAHPAHDPIESAVLSFLRKQKTE</sequence>
<comment type="similarity">
    <text evidence="2">Belongs to the type IB topoisomerase family.</text>
</comment>
<comment type="catalytic activity">
    <reaction evidence="1">
        <text>ATP-independent breakage of single-stranded DNA, followed by passage and rejoining.</text>
        <dbReference type="EC" id="5.6.2.1"/>
    </reaction>
</comment>
<dbReference type="Pfam" id="PF21338">
    <property type="entry name" value="Top1B_N_bact"/>
    <property type="match status" value="1"/>
</dbReference>
<evidence type="ECO:0000313" key="9">
    <source>
        <dbReference type="EMBL" id="SEO44169.1"/>
    </source>
</evidence>
<dbReference type="GO" id="GO:0006265">
    <property type="term" value="P:DNA topological change"/>
    <property type="evidence" value="ECO:0007669"/>
    <property type="project" value="InterPro"/>
</dbReference>
<dbReference type="Proteomes" id="UP000183898">
    <property type="component" value="Unassembled WGS sequence"/>
</dbReference>
<feature type="domain" description="DNA topoisomerase IB N-terminal" evidence="8">
    <location>
        <begin position="45"/>
        <end position="93"/>
    </location>
</feature>
<proteinExistence type="inferred from homology"/>
<evidence type="ECO:0000259" key="7">
    <source>
        <dbReference type="Pfam" id="PF01028"/>
    </source>
</evidence>
<evidence type="ECO:0000259" key="8">
    <source>
        <dbReference type="Pfam" id="PF21338"/>
    </source>
</evidence>
<feature type="domain" description="DNA topoisomerase I catalytic core eukaryotic-type" evidence="7">
    <location>
        <begin position="104"/>
        <end position="314"/>
    </location>
</feature>
<dbReference type="Gene3D" id="3.30.66.10">
    <property type="entry name" value="DNA topoisomerase I domain"/>
    <property type="match status" value="1"/>
</dbReference>
<gene>
    <name evidence="9" type="ORF">SAMN05216404_12224</name>
</gene>
<dbReference type="InterPro" id="IPR014711">
    <property type="entry name" value="TopoI_cat_a-hlx-sub_euk"/>
</dbReference>
<keyword evidence="4" id="KW-0799">Topoisomerase</keyword>
<evidence type="ECO:0000256" key="5">
    <source>
        <dbReference type="ARBA" id="ARBA00023125"/>
    </source>
</evidence>
<dbReference type="EC" id="5.6.2.1" evidence="3"/>
<dbReference type="InterPro" id="IPR013500">
    <property type="entry name" value="TopoI_cat_euk"/>
</dbReference>
<dbReference type="Gene3D" id="1.10.132.120">
    <property type="match status" value="1"/>
</dbReference>
<keyword evidence="5" id="KW-0238">DNA-binding</keyword>
<dbReference type="GO" id="GO:0003677">
    <property type="term" value="F:DNA binding"/>
    <property type="evidence" value="ECO:0007669"/>
    <property type="project" value="UniProtKB-KW"/>
</dbReference>
<dbReference type="EMBL" id="FOCT01000022">
    <property type="protein sequence ID" value="SEO44169.1"/>
    <property type="molecule type" value="Genomic_DNA"/>
</dbReference>
<keyword evidence="6 9" id="KW-0413">Isomerase</keyword>
<dbReference type="InterPro" id="IPR001631">
    <property type="entry name" value="TopoI"/>
</dbReference>
<dbReference type="AlphaFoldDB" id="A0A1H8PQ50"/>
<dbReference type="InterPro" id="IPR035447">
    <property type="entry name" value="DNA_topo_I_N_sf"/>
</dbReference>
<evidence type="ECO:0000256" key="6">
    <source>
        <dbReference type="ARBA" id="ARBA00023235"/>
    </source>
</evidence>
<dbReference type="PROSITE" id="PS52038">
    <property type="entry name" value="TOPO_IB_2"/>
    <property type="match status" value="1"/>
</dbReference>
<reference evidence="9 10" key="1">
    <citation type="submission" date="2016-10" db="EMBL/GenBank/DDBJ databases">
        <authorList>
            <person name="de Groot N.N."/>
        </authorList>
    </citation>
    <scope>NUCLEOTIDE SEQUENCE [LARGE SCALE GENOMIC DNA]</scope>
    <source>
        <strain evidence="9 10">Nl18</strain>
    </source>
</reference>
<dbReference type="InterPro" id="IPR011010">
    <property type="entry name" value="DNA_brk_join_enz"/>
</dbReference>
<dbReference type="RefSeq" id="WP_074749143.1">
    <property type="nucleotide sequence ID" value="NZ_FOCT01000022.1"/>
</dbReference>
<name>A0A1H8PQ50_9PROT</name>
<dbReference type="SUPFAM" id="SSF56349">
    <property type="entry name" value="DNA breaking-rejoining enzymes"/>
    <property type="match status" value="1"/>
</dbReference>
<evidence type="ECO:0000256" key="1">
    <source>
        <dbReference type="ARBA" id="ARBA00000213"/>
    </source>
</evidence>
<dbReference type="InterPro" id="IPR049331">
    <property type="entry name" value="Top1B_N_bact"/>
</dbReference>
<evidence type="ECO:0000256" key="2">
    <source>
        <dbReference type="ARBA" id="ARBA00006645"/>
    </source>
</evidence>
<protein>
    <recommendedName>
        <fullName evidence="3">DNA topoisomerase</fullName>
        <ecNumber evidence="3">5.6.2.1</ecNumber>
    </recommendedName>
</protein>
<accession>A0A1H8PQ50</accession>
<dbReference type="PRINTS" id="PR00416">
    <property type="entry name" value="EUTPISMRASEI"/>
</dbReference>
<evidence type="ECO:0000313" key="10">
    <source>
        <dbReference type="Proteomes" id="UP000183898"/>
    </source>
</evidence>
<dbReference type="GO" id="GO:0003917">
    <property type="term" value="F:DNA topoisomerase type I (single strand cut, ATP-independent) activity"/>
    <property type="evidence" value="ECO:0007669"/>
    <property type="project" value="UniProtKB-EC"/>
</dbReference>
<organism evidence="9 10">
    <name type="scientific">Nitrosospira multiformis</name>
    <dbReference type="NCBI Taxonomy" id="1231"/>
    <lineage>
        <taxon>Bacteria</taxon>
        <taxon>Pseudomonadati</taxon>
        <taxon>Pseudomonadota</taxon>
        <taxon>Betaproteobacteria</taxon>
        <taxon>Nitrosomonadales</taxon>
        <taxon>Nitrosomonadaceae</taxon>
        <taxon>Nitrosospira</taxon>
    </lineage>
</organism>
<dbReference type="SUPFAM" id="SSF55869">
    <property type="entry name" value="DNA topoisomerase I domain"/>
    <property type="match status" value="1"/>
</dbReference>
<evidence type="ECO:0000256" key="4">
    <source>
        <dbReference type="ARBA" id="ARBA00023029"/>
    </source>
</evidence>
<dbReference type="Pfam" id="PF01028">
    <property type="entry name" value="Topoisom_I"/>
    <property type="match status" value="1"/>
</dbReference>
<evidence type="ECO:0000256" key="3">
    <source>
        <dbReference type="ARBA" id="ARBA00012891"/>
    </source>
</evidence>
<dbReference type="Gene3D" id="3.90.15.10">
    <property type="entry name" value="Topoisomerase I, Chain A, domain 3"/>
    <property type="match status" value="1"/>
</dbReference>